<dbReference type="InterPro" id="IPR011049">
    <property type="entry name" value="Serralysin-like_metalloprot_C"/>
</dbReference>
<reference evidence="3 4" key="1">
    <citation type="submission" date="2014-07" db="EMBL/GenBank/DDBJ databases">
        <title>Draft Genome Sequences of Environmental Pseudomonas syringae strains.</title>
        <authorList>
            <person name="Baltrus D.A."/>
            <person name="Berge O."/>
            <person name="Morris C."/>
        </authorList>
    </citation>
    <scope>NUCLEOTIDE SEQUENCE [LARGE SCALE GENOMIC DNA]</scope>
    <source>
        <strain evidence="3 4">CEB003</strain>
    </source>
</reference>
<comment type="caution">
    <text evidence="3">The sequence shown here is derived from an EMBL/GenBank/DDBJ whole genome shotgun (WGS) entry which is preliminary data.</text>
</comment>
<dbReference type="InterPro" id="IPR038255">
    <property type="entry name" value="PBS_linker_sf"/>
</dbReference>
<dbReference type="PATRIC" id="fig|317.174.peg.2113"/>
<name>A0A085V9M3_PSESX</name>
<evidence type="ECO:0000256" key="1">
    <source>
        <dbReference type="ARBA" id="ARBA00022837"/>
    </source>
</evidence>
<evidence type="ECO:0000313" key="4">
    <source>
        <dbReference type="Proteomes" id="UP000028643"/>
    </source>
</evidence>
<dbReference type="EMBL" id="JPQT01000099">
    <property type="protein sequence ID" value="KFE52136.1"/>
    <property type="molecule type" value="Genomic_DNA"/>
</dbReference>
<dbReference type="AlphaFoldDB" id="A0A085V9M3"/>
<gene>
    <name evidence="3" type="ORF">IV02_10315</name>
</gene>
<dbReference type="SUPFAM" id="SSF51120">
    <property type="entry name" value="beta-Roll"/>
    <property type="match status" value="1"/>
</dbReference>
<accession>A0A085V9M3</accession>
<dbReference type="Gene3D" id="1.10.3130.20">
    <property type="entry name" value="Phycobilisome linker domain"/>
    <property type="match status" value="1"/>
</dbReference>
<dbReference type="InterPro" id="IPR001343">
    <property type="entry name" value="Hemolysn_Ca-bd"/>
</dbReference>
<organism evidence="3 4">
    <name type="scientific">Pseudomonas syringae</name>
    <dbReference type="NCBI Taxonomy" id="317"/>
    <lineage>
        <taxon>Bacteria</taxon>
        <taxon>Pseudomonadati</taxon>
        <taxon>Pseudomonadota</taxon>
        <taxon>Gammaproteobacteria</taxon>
        <taxon>Pseudomonadales</taxon>
        <taxon>Pseudomonadaceae</taxon>
        <taxon>Pseudomonas</taxon>
    </lineage>
</organism>
<dbReference type="NCBIfam" id="TIGR02059">
    <property type="entry name" value="swm_rep_I"/>
    <property type="match status" value="2"/>
</dbReference>
<evidence type="ECO:0000259" key="2">
    <source>
        <dbReference type="Pfam" id="PF13946"/>
    </source>
</evidence>
<feature type="domain" description="DUF4214" evidence="2">
    <location>
        <begin position="699"/>
        <end position="768"/>
    </location>
</feature>
<dbReference type="InterPro" id="IPR028059">
    <property type="entry name" value="SWM_rpt"/>
</dbReference>
<dbReference type="Pfam" id="PF13753">
    <property type="entry name" value="SWM_repeat"/>
    <property type="match status" value="2"/>
</dbReference>
<sequence length="784" mass="77955">MDYTVTFSEAVTGVDLNDFVLTAGSAAAGSTASLVSGDGIVYTVTVNAVSGNGTLRLDLNSSGTGIVSTSSSNAIPSGFTSGQVYTLDHTSPTISSVLVPTDATYVTNDSLDFTVNFTEAVTADVTSGNPRLAIVLNTGGTVYANYLSGSGGSALTFRYTVVAGNADNDGISMGSTLDLNGATIKDGAGNNVQPALNAVGALSGVLVSGVAVPPVFDSAVVTGNSLVMSYVEATTLDASHHPTSGAFAVTVGGLSIAVTAVAINAAAKTATLTLATAVSAGQAVTVAYTDPTAGNDITALQNAAGTDAVSLAATAVTNNTALVVASVAVPSSASYTVGDALSFTVNFSEAVTANVSGGTPRLAITLDTGGTVYANYVSGSGSNALVFRYIVAAGNADADGIAVASTLDLNGATIQAATGANALLTLNTVGSTSGVLVVAPPMAPVFSAAAVTGNSLVIRYVEATTLDAFNKPATSAFEVKVGGVVDTVTAITIDAAAKTATLTLATAVASGQSVTVAYTDPTVGNDLNALQNAAGTDAVSFSATVATNNTVAPSVPASGGLTVTAPANGGVLQGTAQADTFIGSAFKDTIYPAGGADSVDGGSGIDTVVLTGTRAQYGISHQADGTFTVRSLTDANTVVTMKNVERLTFDNQTVALDITPTTGRVAELYHLALGRNPEEGGLVFYVGAGSQGLSTTQLAMNFVSSFEFIKTHGTMDNTSFVTQLYQSAFNRAPDATGFAYFMNQLAANPGATGQAAVIANFIDSPEMAIKLAGVVDQGVALLAV</sequence>
<dbReference type="InterPro" id="IPR011801">
    <property type="entry name" value="Swm_rep_I_cyn"/>
</dbReference>
<dbReference type="Proteomes" id="UP000028643">
    <property type="component" value="Unassembled WGS sequence"/>
</dbReference>
<evidence type="ECO:0000313" key="3">
    <source>
        <dbReference type="EMBL" id="KFE52136.1"/>
    </source>
</evidence>
<keyword evidence="1" id="KW-0106">Calcium</keyword>
<proteinExistence type="predicted"/>
<protein>
    <recommendedName>
        <fullName evidence="2">DUF4214 domain-containing protein</fullName>
    </recommendedName>
</protein>
<dbReference type="InterPro" id="IPR025282">
    <property type="entry name" value="DUF4214"/>
</dbReference>
<dbReference type="Pfam" id="PF13946">
    <property type="entry name" value="DUF4214"/>
    <property type="match status" value="1"/>
</dbReference>
<dbReference type="Pfam" id="PF00353">
    <property type="entry name" value="HemolysinCabind"/>
    <property type="match status" value="1"/>
</dbReference>
<dbReference type="GO" id="GO:0005509">
    <property type="term" value="F:calcium ion binding"/>
    <property type="evidence" value="ECO:0007669"/>
    <property type="project" value="InterPro"/>
</dbReference>